<dbReference type="OrthoDB" id="330099at2759"/>
<sequence length="885" mass="98021">MTEIRGAHSPLFGGRNQSRLTDAGPESKMPDSSHGFGETIYPRSPTLAAGFHDWHGHPQDCHRHLSCEYMHDACPVASPTSPNACQDSIHISSGAGRPPTGDANPATETSEADGSKSIQQFFWPTFACPLPTMSTNDVGFEGVADARSDASKATPEPGGIGEEKESYPSTQKRSAQMPNSPGSSVLAELDHLLDPSRTNNTDSVTVAAPDESGADCCGEEAFFGMMGGVDPQKPHPCIVLRGAFEKMRTGTRLSFEASEWDNSCVESISGDPISTSAREDNISGDHCTLSSFLAFQRHPPAGNQSEEQRGFTTRGSLDQNATRLQLSPDRGRDGDTHPTQQVVQQRRRLVPGTKSTPSSLNAGISQEVQTRSRGCGSDTSLQAVSVTADAKTQTRRTDKCHRGVQCGSTRIASLAFDELTKWHAELLGQLKLHTSAAEALTHKLLDEQRQKESGFQHLERSKMTAEELQGALQASSSSLADVRAELQSHMQTIKRLTEEGRAAECAHKTEKQCAQREHELLACALQAQLKHVTLQLEQLEEERRLEVNRHVRKTQIAKQQAEELDQQYTARILHLQAECEARGEAIKQAQSEILALRKEMRTKDSQHAQALHDIEYQKEADLVQSDAVQKRSALSLEKELLRSRLEADRLRVQLVGSQERLNAAHQIHRQEIHALKKDHESNLQQVRLEHKQSTLRHQQCMQELREMAALGKEELASGLDAQMQLWRDKTAELQEGVDKMSSKNIQSARTIQELMTAVASYKQVAEEMQAQLRNLTVADKQREVEAVVLRREREDLLQALQTSAAEHQAFREQALSMKNRLLRAVADKDDALRQAEACLADDIAISKSISIHRTNSITGCDYPAREATHRSYKDAVSPKKHHTSF</sequence>
<evidence type="ECO:0000313" key="4">
    <source>
        <dbReference type="Proteomes" id="UP000224006"/>
    </source>
</evidence>
<keyword evidence="1" id="KW-0175">Coiled coil</keyword>
<dbReference type="KEGG" id="bbes:BESB_036200"/>
<dbReference type="EMBL" id="NWUJ01000002">
    <property type="protein sequence ID" value="PFH37162.1"/>
    <property type="molecule type" value="Genomic_DNA"/>
</dbReference>
<accession>A0A2A9MND4</accession>
<feature type="region of interest" description="Disordered" evidence="2">
    <location>
        <begin position="146"/>
        <end position="182"/>
    </location>
</feature>
<keyword evidence="4" id="KW-1185">Reference proteome</keyword>
<feature type="compositionally biased region" description="Polar residues" evidence="2">
    <location>
        <begin position="78"/>
        <end position="91"/>
    </location>
</feature>
<gene>
    <name evidence="3" type="ORF">BESB_036200</name>
</gene>
<organism evidence="3 4">
    <name type="scientific">Besnoitia besnoiti</name>
    <name type="common">Apicomplexan protozoan</name>
    <dbReference type="NCBI Taxonomy" id="94643"/>
    <lineage>
        <taxon>Eukaryota</taxon>
        <taxon>Sar</taxon>
        <taxon>Alveolata</taxon>
        <taxon>Apicomplexa</taxon>
        <taxon>Conoidasida</taxon>
        <taxon>Coccidia</taxon>
        <taxon>Eucoccidiorida</taxon>
        <taxon>Eimeriorina</taxon>
        <taxon>Sarcocystidae</taxon>
        <taxon>Besnoitia</taxon>
    </lineage>
</organism>
<dbReference type="VEuPathDB" id="ToxoDB:BESB_036200"/>
<proteinExistence type="predicted"/>
<dbReference type="GeneID" id="40308601"/>
<feature type="compositionally biased region" description="Polar residues" evidence="2">
    <location>
        <begin position="353"/>
        <end position="377"/>
    </location>
</feature>
<feature type="compositionally biased region" description="Polar residues" evidence="2">
    <location>
        <begin position="167"/>
        <end position="182"/>
    </location>
</feature>
<feature type="coiled-coil region" evidence="1">
    <location>
        <begin position="751"/>
        <end position="778"/>
    </location>
</feature>
<protein>
    <submittedName>
        <fullName evidence="3">Uncharacterized protein</fullName>
    </submittedName>
</protein>
<evidence type="ECO:0000313" key="3">
    <source>
        <dbReference type="EMBL" id="PFH37162.1"/>
    </source>
</evidence>
<evidence type="ECO:0000256" key="2">
    <source>
        <dbReference type="SAM" id="MobiDB-lite"/>
    </source>
</evidence>
<feature type="region of interest" description="Disordered" evidence="2">
    <location>
        <begin position="1"/>
        <end position="41"/>
    </location>
</feature>
<feature type="region of interest" description="Disordered" evidence="2">
    <location>
        <begin position="78"/>
        <end position="114"/>
    </location>
</feature>
<reference evidence="3 4" key="1">
    <citation type="submission" date="2017-09" db="EMBL/GenBank/DDBJ databases">
        <title>Genome sequencing of Besnoitia besnoiti strain Bb-Ger1.</title>
        <authorList>
            <person name="Schares G."/>
            <person name="Venepally P."/>
            <person name="Lorenzi H.A."/>
        </authorList>
    </citation>
    <scope>NUCLEOTIDE SEQUENCE [LARGE SCALE GENOMIC DNA]</scope>
    <source>
        <strain evidence="3 4">Bb-Ger1</strain>
    </source>
</reference>
<name>A0A2A9MND4_BESBE</name>
<feature type="compositionally biased region" description="Polar residues" evidence="2">
    <location>
        <begin position="302"/>
        <end position="325"/>
    </location>
</feature>
<feature type="region of interest" description="Disordered" evidence="2">
    <location>
        <begin position="298"/>
        <end position="377"/>
    </location>
</feature>
<evidence type="ECO:0000256" key="1">
    <source>
        <dbReference type="SAM" id="Coils"/>
    </source>
</evidence>
<dbReference type="RefSeq" id="XP_029221171.1">
    <property type="nucleotide sequence ID" value="XM_029362206.1"/>
</dbReference>
<feature type="coiled-coil region" evidence="1">
    <location>
        <begin position="529"/>
        <end position="606"/>
    </location>
</feature>
<comment type="caution">
    <text evidence="3">The sequence shown here is derived from an EMBL/GenBank/DDBJ whole genome shotgun (WGS) entry which is preliminary data.</text>
</comment>
<dbReference type="AlphaFoldDB" id="A0A2A9MND4"/>
<dbReference type="Proteomes" id="UP000224006">
    <property type="component" value="Chromosome II"/>
</dbReference>